<dbReference type="RefSeq" id="WP_340286301.1">
    <property type="nucleotide sequence ID" value="NZ_JBBJUP010000003.1"/>
</dbReference>
<evidence type="ECO:0000313" key="1">
    <source>
        <dbReference type="EMBL" id="MEJ8278177.1"/>
    </source>
</evidence>
<organism evidence="1 2">
    <name type="scientific">Pseudonocardia spirodelae</name>
    <dbReference type="NCBI Taxonomy" id="3133431"/>
    <lineage>
        <taxon>Bacteria</taxon>
        <taxon>Bacillati</taxon>
        <taxon>Actinomycetota</taxon>
        <taxon>Actinomycetes</taxon>
        <taxon>Pseudonocardiales</taxon>
        <taxon>Pseudonocardiaceae</taxon>
        <taxon>Pseudonocardia</taxon>
    </lineage>
</organism>
<keyword evidence="2" id="KW-1185">Reference proteome</keyword>
<comment type="caution">
    <text evidence="1">The sequence shown here is derived from an EMBL/GenBank/DDBJ whole genome shotgun (WGS) entry which is preliminary data.</text>
</comment>
<gene>
    <name evidence="1" type="ORF">WJX68_04455</name>
</gene>
<proteinExistence type="predicted"/>
<name>A0ABU8T370_9PSEU</name>
<dbReference type="EMBL" id="JBBJUP010000003">
    <property type="protein sequence ID" value="MEJ8278177.1"/>
    <property type="molecule type" value="Genomic_DNA"/>
</dbReference>
<evidence type="ECO:0000313" key="2">
    <source>
        <dbReference type="Proteomes" id="UP001364211"/>
    </source>
</evidence>
<dbReference type="Proteomes" id="UP001364211">
    <property type="component" value="Unassembled WGS sequence"/>
</dbReference>
<accession>A0ABU8T370</accession>
<sequence>MRTGGPGTRTAVDFAGVRLGTVQPDGQVVDDAGIHIGWTDPAGRVLDFGGIHIGDTAAGADAQRVPVAGGAAT</sequence>
<reference evidence="1 2" key="1">
    <citation type="submission" date="2024-03" db="EMBL/GenBank/DDBJ databases">
        <title>Draft genome sequence of Pseudonocardia sp. DW16-2.</title>
        <authorList>
            <person name="Duangmal K."/>
        </authorList>
    </citation>
    <scope>NUCLEOTIDE SEQUENCE [LARGE SCALE GENOMIC DNA]</scope>
    <source>
        <strain evidence="1 2">DW16-2</strain>
    </source>
</reference>
<protein>
    <submittedName>
        <fullName evidence="1">Uncharacterized protein</fullName>
    </submittedName>
</protein>